<dbReference type="InterPro" id="IPR011249">
    <property type="entry name" value="Metalloenz_LuxS/M16"/>
</dbReference>
<dbReference type="GO" id="GO:0004222">
    <property type="term" value="F:metalloendopeptidase activity"/>
    <property type="evidence" value="ECO:0007669"/>
    <property type="project" value="UniProtKB-EC"/>
</dbReference>
<evidence type="ECO:0000313" key="4">
    <source>
        <dbReference type="Proteomes" id="UP001150925"/>
    </source>
</evidence>
<dbReference type="Pfam" id="PF22456">
    <property type="entry name" value="PqqF-like_C_4"/>
    <property type="match status" value="1"/>
</dbReference>
<keyword evidence="3" id="KW-0378">Hydrolase</keyword>
<dbReference type="PANTHER" id="PTHR43690">
    <property type="entry name" value="NARDILYSIN"/>
    <property type="match status" value="1"/>
</dbReference>
<keyword evidence="4" id="KW-1185">Reference proteome</keyword>
<evidence type="ECO:0000256" key="1">
    <source>
        <dbReference type="ARBA" id="ARBA00022723"/>
    </source>
</evidence>
<evidence type="ECO:0000259" key="2">
    <source>
        <dbReference type="Pfam" id="PF22456"/>
    </source>
</evidence>
<dbReference type="InterPro" id="IPR050626">
    <property type="entry name" value="Peptidase_M16"/>
</dbReference>
<proteinExistence type="predicted"/>
<dbReference type="GO" id="GO:0005739">
    <property type="term" value="C:mitochondrion"/>
    <property type="evidence" value="ECO:0007669"/>
    <property type="project" value="TreeGrafter"/>
</dbReference>
<dbReference type="EMBL" id="JANBPY010002938">
    <property type="protein sequence ID" value="KAJ1953217.1"/>
    <property type="molecule type" value="Genomic_DNA"/>
</dbReference>
<dbReference type="EC" id="3.4.24.56" evidence="3"/>
<dbReference type="InterPro" id="IPR054734">
    <property type="entry name" value="PqqF-like_C_4"/>
</dbReference>
<dbReference type="OrthoDB" id="952271at2759"/>
<keyword evidence="3" id="KW-0482">Metalloprotease</keyword>
<dbReference type="SUPFAM" id="SSF63411">
    <property type="entry name" value="LuxS/MPP-like metallohydrolase"/>
    <property type="match status" value="2"/>
</dbReference>
<keyword evidence="3" id="KW-0645">Protease</keyword>
<feature type="domain" description="Coenzyme PQQ synthesis protein F-like C-terminal lobe" evidence="2">
    <location>
        <begin position="127"/>
        <end position="226"/>
    </location>
</feature>
<dbReference type="Proteomes" id="UP001150925">
    <property type="component" value="Unassembled WGS sequence"/>
</dbReference>
<protein>
    <submittedName>
        <fullName evidence="3">Metalloprotease</fullName>
        <ecNumber evidence="3">3.4.24.56</ecNumber>
    </submittedName>
</protein>
<sequence length="483" mass="55417">MQDQIWVHRPKEWSTDECLEALRPVTLESLTAFHGDVVRRLTAETLAVGNITETTAKHIQQKVQDILHAHSALEEERFPFRSVMLPTGHRFVLQRLHPNPKERNGGIVFSCVMGHSRNFIQRGHLALLESILKEPFFDELRTKETLGYVVRCQSFLEHSGVMMLKFMIQSERNPMYLEFRILHFLRKTLDTLQNMSSEDFENHKRSLINNKKEHPKSINQEASRYWQCISNSTWEFDRRQTDITNIRPITKEALVHYYRTFLLPTSPMFTKFSTQIYPHQLVDQPELSGPIYSFKGEPQPLDLPAVYPHSVALLALQAYLARQGVSLSGEQLTQSLQEAAINDDQNLPRIMEWVGKLWDQHHKVPQDTESQQAATATSREEVLKRIESENILSSFFHPSVDLLPKQSESSTGGDDAAADLTHLSALPPTHLPYDEFVLPMVDGNQLVKQAYEFKKCLGLTPDVQPFVKRVPKDIQSPDPSPHA</sequence>
<dbReference type="PANTHER" id="PTHR43690:SF18">
    <property type="entry name" value="INSULIN-DEGRADING ENZYME-RELATED"/>
    <property type="match status" value="1"/>
</dbReference>
<dbReference type="GO" id="GO:0005829">
    <property type="term" value="C:cytosol"/>
    <property type="evidence" value="ECO:0007669"/>
    <property type="project" value="TreeGrafter"/>
</dbReference>
<reference evidence="3" key="1">
    <citation type="submission" date="2022-07" db="EMBL/GenBank/DDBJ databases">
        <title>Phylogenomic reconstructions and comparative analyses of Kickxellomycotina fungi.</title>
        <authorList>
            <person name="Reynolds N.K."/>
            <person name="Stajich J.E."/>
            <person name="Barry K."/>
            <person name="Grigoriev I.V."/>
            <person name="Crous P."/>
            <person name="Smith M.E."/>
        </authorList>
    </citation>
    <scope>NUCLEOTIDE SEQUENCE</scope>
    <source>
        <strain evidence="3">RSA 1196</strain>
    </source>
</reference>
<dbReference type="GO" id="GO:0043171">
    <property type="term" value="P:peptide catabolic process"/>
    <property type="evidence" value="ECO:0007669"/>
    <property type="project" value="TreeGrafter"/>
</dbReference>
<keyword evidence="1" id="KW-0479">Metal-binding</keyword>
<gene>
    <name evidence="3" type="primary">STE23_3</name>
    <name evidence="3" type="ORF">IWQ62_006048</name>
</gene>
<dbReference type="AlphaFoldDB" id="A0A9W8ANS4"/>
<comment type="caution">
    <text evidence="3">The sequence shown here is derived from an EMBL/GenBank/DDBJ whole genome shotgun (WGS) entry which is preliminary data.</text>
</comment>
<accession>A0A9W8ANS4</accession>
<dbReference type="Gene3D" id="3.30.830.10">
    <property type="entry name" value="Metalloenzyme, LuxS/M16 peptidase-like"/>
    <property type="match status" value="2"/>
</dbReference>
<name>A0A9W8ANS4_9FUNG</name>
<evidence type="ECO:0000313" key="3">
    <source>
        <dbReference type="EMBL" id="KAJ1953217.1"/>
    </source>
</evidence>
<dbReference type="GO" id="GO:0046872">
    <property type="term" value="F:metal ion binding"/>
    <property type="evidence" value="ECO:0007669"/>
    <property type="project" value="UniProtKB-KW"/>
</dbReference>
<dbReference type="GO" id="GO:0051603">
    <property type="term" value="P:proteolysis involved in protein catabolic process"/>
    <property type="evidence" value="ECO:0007669"/>
    <property type="project" value="TreeGrafter"/>
</dbReference>
<organism evidence="3 4">
    <name type="scientific">Dispira parvispora</name>
    <dbReference type="NCBI Taxonomy" id="1520584"/>
    <lineage>
        <taxon>Eukaryota</taxon>
        <taxon>Fungi</taxon>
        <taxon>Fungi incertae sedis</taxon>
        <taxon>Zoopagomycota</taxon>
        <taxon>Kickxellomycotina</taxon>
        <taxon>Dimargaritomycetes</taxon>
        <taxon>Dimargaritales</taxon>
        <taxon>Dimargaritaceae</taxon>
        <taxon>Dispira</taxon>
    </lineage>
</organism>